<organism evidence="2 3">
    <name type="scientific">Nocardia cerradoensis</name>
    <dbReference type="NCBI Taxonomy" id="85688"/>
    <lineage>
        <taxon>Bacteria</taxon>
        <taxon>Bacillati</taxon>
        <taxon>Actinomycetota</taxon>
        <taxon>Actinomycetes</taxon>
        <taxon>Mycobacteriales</taxon>
        <taxon>Nocardiaceae</taxon>
        <taxon>Nocardia</taxon>
    </lineage>
</organism>
<evidence type="ECO:0000313" key="2">
    <source>
        <dbReference type="EMBL" id="OXR39589.1"/>
    </source>
</evidence>
<accession>A0A231GSI4</accession>
<dbReference type="EMBL" id="NGAF01000228">
    <property type="protein sequence ID" value="OXR39589.1"/>
    <property type="molecule type" value="Genomic_DNA"/>
</dbReference>
<feature type="compositionally biased region" description="Low complexity" evidence="1">
    <location>
        <begin position="38"/>
        <end position="51"/>
    </location>
</feature>
<reference evidence="2 3" key="1">
    <citation type="submission" date="2017-07" db="EMBL/GenBank/DDBJ databases">
        <title>First draft Genome Sequence of Nocardia cerradoensis isolated from human infection.</title>
        <authorList>
            <person name="Carrasco G."/>
        </authorList>
    </citation>
    <scope>NUCLEOTIDE SEQUENCE [LARGE SCALE GENOMIC DNA]</scope>
    <source>
        <strain evidence="2 3">CNM20130759</strain>
    </source>
</reference>
<evidence type="ECO:0000256" key="1">
    <source>
        <dbReference type="SAM" id="MobiDB-lite"/>
    </source>
</evidence>
<comment type="caution">
    <text evidence="2">The sequence shown here is derived from an EMBL/GenBank/DDBJ whole genome shotgun (WGS) entry which is preliminary data.</text>
</comment>
<dbReference type="AlphaFoldDB" id="A0A231GSI4"/>
<dbReference type="Proteomes" id="UP000215506">
    <property type="component" value="Unassembled WGS sequence"/>
</dbReference>
<sequence length="80" mass="8379">MATDVAPISGTWAEAPPDTKVRRKFCTFTRCSTVPLKPSRAISASGSGRSPGKSATLAGGGVRLAYQPPPCTETSRTQVR</sequence>
<gene>
    <name evidence="2" type="ORF">B7C42_08343</name>
</gene>
<keyword evidence="3" id="KW-1185">Reference proteome</keyword>
<proteinExistence type="predicted"/>
<protein>
    <submittedName>
        <fullName evidence="2">Uncharacterized protein</fullName>
    </submittedName>
</protein>
<evidence type="ECO:0000313" key="3">
    <source>
        <dbReference type="Proteomes" id="UP000215506"/>
    </source>
</evidence>
<name>A0A231GSI4_9NOCA</name>
<feature type="region of interest" description="Disordered" evidence="1">
    <location>
        <begin position="38"/>
        <end position="80"/>
    </location>
</feature>